<dbReference type="EMBL" id="JBBPBN010000016">
    <property type="protein sequence ID" value="KAK9021679.1"/>
    <property type="molecule type" value="Genomic_DNA"/>
</dbReference>
<comment type="caution">
    <text evidence="1">The sequence shown here is derived from an EMBL/GenBank/DDBJ whole genome shotgun (WGS) entry which is preliminary data.</text>
</comment>
<reference evidence="1 2" key="1">
    <citation type="journal article" date="2024" name="G3 (Bethesda)">
        <title>Genome assembly of Hibiscus sabdariffa L. provides insights into metabolisms of medicinal natural products.</title>
        <authorList>
            <person name="Kim T."/>
        </authorList>
    </citation>
    <scope>NUCLEOTIDE SEQUENCE [LARGE SCALE GENOMIC DNA]</scope>
    <source>
        <strain evidence="1">TK-2024</strain>
        <tissue evidence="1">Old leaves</tissue>
    </source>
</reference>
<keyword evidence="2" id="KW-1185">Reference proteome</keyword>
<evidence type="ECO:0000313" key="1">
    <source>
        <dbReference type="EMBL" id="KAK9021679.1"/>
    </source>
</evidence>
<dbReference type="Proteomes" id="UP001396334">
    <property type="component" value="Unassembled WGS sequence"/>
</dbReference>
<name>A0ABR2S9Q9_9ROSI</name>
<evidence type="ECO:0000313" key="2">
    <source>
        <dbReference type="Proteomes" id="UP001396334"/>
    </source>
</evidence>
<protein>
    <submittedName>
        <fullName evidence="1">Uncharacterized protein</fullName>
    </submittedName>
</protein>
<organism evidence="1 2">
    <name type="scientific">Hibiscus sabdariffa</name>
    <name type="common">roselle</name>
    <dbReference type="NCBI Taxonomy" id="183260"/>
    <lineage>
        <taxon>Eukaryota</taxon>
        <taxon>Viridiplantae</taxon>
        <taxon>Streptophyta</taxon>
        <taxon>Embryophyta</taxon>
        <taxon>Tracheophyta</taxon>
        <taxon>Spermatophyta</taxon>
        <taxon>Magnoliopsida</taxon>
        <taxon>eudicotyledons</taxon>
        <taxon>Gunneridae</taxon>
        <taxon>Pentapetalae</taxon>
        <taxon>rosids</taxon>
        <taxon>malvids</taxon>
        <taxon>Malvales</taxon>
        <taxon>Malvaceae</taxon>
        <taxon>Malvoideae</taxon>
        <taxon>Hibiscus</taxon>
    </lineage>
</organism>
<gene>
    <name evidence="1" type="ORF">V6N11_011658</name>
</gene>
<sequence length="139" mass="15742">MPLDLKFRIWPCYCHVGSPNLLLEPGKSNLAANHNWPNRLAVAYHELIPGPRFDIRTLQLDIRLLPGNVPLFTTFPFLFTKENEIKELSKDNIVEEKDTKEKMPTYHIHGDIGEELSAAGLPDLKENANCPALEDIVVV</sequence>
<accession>A0ABR2S9Q9</accession>
<proteinExistence type="predicted"/>